<comment type="domain">
    <text evidence="5">Dimerizes via the C-terminus; dimerization is required for tetramer formation. Binds protein substrate via an exposed loop in the N-terminus.</text>
</comment>
<dbReference type="RefSeq" id="WP_144231301.1">
    <property type="nucleotide sequence ID" value="NZ_CAKMAD010000007.1"/>
</dbReference>
<evidence type="ECO:0000259" key="6">
    <source>
        <dbReference type="Pfam" id="PF26334"/>
    </source>
</evidence>
<dbReference type="Pfam" id="PF26334">
    <property type="entry name" value="Gtf3_N"/>
    <property type="match status" value="1"/>
</dbReference>
<evidence type="ECO:0000313" key="8">
    <source>
        <dbReference type="EMBL" id="NDJ74312.1"/>
    </source>
</evidence>
<feature type="binding site" evidence="5">
    <location>
        <begin position="254"/>
        <end position="259"/>
    </location>
    <ligand>
        <name>UDP</name>
        <dbReference type="ChEBI" id="CHEBI:58223"/>
    </ligand>
</feature>
<dbReference type="Gene3D" id="3.40.50.2000">
    <property type="entry name" value="Glycogen Phosphorylase B"/>
    <property type="match status" value="2"/>
</dbReference>
<evidence type="ECO:0000256" key="3">
    <source>
        <dbReference type="ARBA" id="ARBA00022679"/>
    </source>
</evidence>
<keyword evidence="3 5" id="KW-0808">Transferase</keyword>
<dbReference type="EMBL" id="JAADJO010000017">
    <property type="protein sequence ID" value="NDJ74312.1"/>
    <property type="molecule type" value="Genomic_DNA"/>
</dbReference>
<dbReference type="InterPro" id="IPR058591">
    <property type="entry name" value="Gtf3_N"/>
</dbReference>
<comment type="pathway">
    <text evidence="1 5">Protein modification; protein glycosylation.</text>
</comment>
<protein>
    <recommendedName>
        <fullName evidence="5">Glucosyltransferase 3</fullName>
        <ecNumber evidence="5">2.4.1.-</ecNumber>
    </recommendedName>
</protein>
<feature type="domain" description="Glucosyltransferase 3-like N-terminal" evidence="6">
    <location>
        <begin position="3"/>
        <end position="156"/>
    </location>
</feature>
<comment type="caution">
    <text evidence="8">The sequence shown here is derived from an EMBL/GenBank/DDBJ whole genome shotgun (WGS) entry which is preliminary data.</text>
</comment>
<comment type="subunit">
    <text evidence="5">Homotetramer; a dimer of dimers.</text>
</comment>
<dbReference type="SUPFAM" id="SSF53756">
    <property type="entry name" value="UDP-Glycosyltransferase/glycogen phosphorylase"/>
    <property type="match status" value="1"/>
</dbReference>
<sequence>MSVYITNLKGFGQNSVAELAQQMVARIGCQNLGMTELGIKFFNWSTESPEERNAHFAGIVASLSPNDTVILQSPTWIAIEWDEGLLDYIKQQYTGTKIIIFIHDVFPLMNENYRSLLTPYINYYNKADTLIVPSKKMYDFLRKNGLTEMPYVVQHFWDHPCQINYFITPQNNKVINFAGNSDTNKFNFVKAWNNSNIKLRVFSNPKQENKEQNLEFMGWKNDSVLLEDLRKSGGFGLIWSEDAYWSEYMRLNTSYKLSTYLAAGIPIIVNSKTPEAETIKRKKIGIIADSLAEAQAKVLQINDDEYKELIENVDAFAKLIRGGYFTKKVLSDAIFKVRYE</sequence>
<dbReference type="GO" id="GO:0035251">
    <property type="term" value="F:UDP-glucosyltransferase activity"/>
    <property type="evidence" value="ECO:0007669"/>
    <property type="project" value="InterPro"/>
</dbReference>
<dbReference type="InterPro" id="IPR058592">
    <property type="entry name" value="Gtf3_C"/>
</dbReference>
<evidence type="ECO:0000259" key="7">
    <source>
        <dbReference type="Pfam" id="PF26337"/>
    </source>
</evidence>
<evidence type="ECO:0000256" key="5">
    <source>
        <dbReference type="HAMAP-Rule" id="MF_00841"/>
    </source>
</evidence>
<keyword evidence="4 5" id="KW-0547">Nucleotide-binding</keyword>
<dbReference type="HAMAP" id="MF_00841">
    <property type="entry name" value="Gtf3"/>
    <property type="match status" value="1"/>
</dbReference>
<proteinExistence type="inferred from homology"/>
<dbReference type="GO" id="GO:0000166">
    <property type="term" value="F:nucleotide binding"/>
    <property type="evidence" value="ECO:0007669"/>
    <property type="project" value="UniProtKB-KW"/>
</dbReference>
<organism evidence="8">
    <name type="scientific">Lactobacillus paragasseri</name>
    <dbReference type="NCBI Taxonomy" id="2107999"/>
    <lineage>
        <taxon>Bacteria</taxon>
        <taxon>Bacillati</taxon>
        <taxon>Bacillota</taxon>
        <taxon>Bacilli</taxon>
        <taxon>Lactobacillales</taxon>
        <taxon>Lactobacillaceae</taxon>
        <taxon>Lactobacillus</taxon>
    </lineage>
</organism>
<evidence type="ECO:0000256" key="2">
    <source>
        <dbReference type="ARBA" id="ARBA00022676"/>
    </source>
</evidence>
<name>A0A6B2FZ41_9LACO</name>
<reference evidence="8" key="1">
    <citation type="submission" date="2020-01" db="EMBL/GenBank/DDBJ databases">
        <title>Vaginal microbiome of pregnant Indian women: Insights into the genome of dominants Lactobacillus species.</title>
        <authorList>
            <person name="Das B."/>
            <person name="Mehta O."/>
            <person name="Ghosh T.S."/>
            <person name="Kothidar A."/>
            <person name="Gowtham M.R."/>
            <person name="Mitra R."/>
            <person name="Kshetrapal P."/>
            <person name="Wadhwa N."/>
            <person name="Thiruvengadam R."/>
            <person name="Nair G.B."/>
            <person name="Bhatnagar S."/>
            <person name="Das B."/>
        </authorList>
    </citation>
    <scope>NUCLEOTIDE SEQUENCE</scope>
    <source>
        <strain evidence="8">Indica</strain>
    </source>
</reference>
<keyword evidence="2 5" id="KW-0328">Glycosyltransferase</keyword>
<dbReference type="PIRSF" id="PIRSF007023">
    <property type="entry name" value="UDP-Galf_transf"/>
    <property type="match status" value="1"/>
</dbReference>
<dbReference type="InterPro" id="IPR043676">
    <property type="entry name" value="Gtf3"/>
</dbReference>
<dbReference type="UniPathway" id="UPA00378"/>
<comment type="caution">
    <text evidence="5">Lacks conserved residue(s) required for the propagation of feature annotation.</text>
</comment>
<dbReference type="Pfam" id="PF26337">
    <property type="entry name" value="Gtf3_C"/>
    <property type="match status" value="1"/>
</dbReference>
<comment type="function">
    <text evidence="5">Required for polymorphic O-glycosylation of the serine-rich repeat protein in this bacteria. Catalyzes the second step in glycosylation by transferring a sugar from a UDP-activated sugar to the terminal GlcNAc moiety of the 3-O-(N-acetyl-alpha-D-glucosaminyl)-L-seryl-[protein] resulting from the first glycosylation step.</text>
</comment>
<feature type="binding site" evidence="5">
    <location>
        <position position="185"/>
    </location>
    <ligand>
        <name>UDP</name>
        <dbReference type="ChEBI" id="CHEBI:58223"/>
    </ligand>
</feature>
<dbReference type="AlphaFoldDB" id="A0A6B2FZ41"/>
<comment type="similarity">
    <text evidence="5">Belongs to the Gtf3 glucosyltransferase family.</text>
</comment>
<dbReference type="EC" id="2.4.1.-" evidence="5"/>
<accession>A0A6B2FZ41</accession>
<evidence type="ECO:0000256" key="4">
    <source>
        <dbReference type="ARBA" id="ARBA00022741"/>
    </source>
</evidence>
<feature type="domain" description="Glucosyltransferase 3-like C-terminal" evidence="7">
    <location>
        <begin position="175"/>
        <end position="333"/>
    </location>
</feature>
<gene>
    <name evidence="5" type="primary">gtf3</name>
    <name evidence="8" type="ORF">GWG61_07465</name>
</gene>
<evidence type="ECO:0000256" key="1">
    <source>
        <dbReference type="ARBA" id="ARBA00004922"/>
    </source>
</evidence>